<organism evidence="2 3">
    <name type="scientific">Acrobeloides nanus</name>
    <dbReference type="NCBI Taxonomy" id="290746"/>
    <lineage>
        <taxon>Eukaryota</taxon>
        <taxon>Metazoa</taxon>
        <taxon>Ecdysozoa</taxon>
        <taxon>Nematoda</taxon>
        <taxon>Chromadorea</taxon>
        <taxon>Rhabditida</taxon>
        <taxon>Tylenchina</taxon>
        <taxon>Cephalobomorpha</taxon>
        <taxon>Cephaloboidea</taxon>
        <taxon>Cephalobidae</taxon>
        <taxon>Acrobeloides</taxon>
    </lineage>
</organism>
<keyword evidence="1" id="KW-0732">Signal</keyword>
<feature type="signal peptide" evidence="1">
    <location>
        <begin position="1"/>
        <end position="21"/>
    </location>
</feature>
<dbReference type="AlphaFoldDB" id="A0A914DIJ6"/>
<sequence length="212" mass="24930">MYLSIMKISIILSIFISFAYASIVHLERPKEKDRYGKLRITEKNYQAVKNVHVNWYTTSLKALMGQMGKQLYETLPKDEKRRLSSCLDNVEEKHDLVFAARCLIRARKRFQAQNEKKVQESQKSQEQTSNFQKKYEKNHEWVGGFKVTDVSKKEQFPKSFMKKSKNIRRHPKPELPKKKGGLIAKEHPQKAMISHKKLNQVMRLSNIRPVVV</sequence>
<evidence type="ECO:0000256" key="1">
    <source>
        <dbReference type="SAM" id="SignalP"/>
    </source>
</evidence>
<proteinExistence type="predicted"/>
<keyword evidence="2" id="KW-1185">Reference proteome</keyword>
<dbReference type="WBParaSite" id="ACRNAN_scaffold2617.g7558.t1">
    <property type="protein sequence ID" value="ACRNAN_scaffold2617.g7558.t1"/>
    <property type="gene ID" value="ACRNAN_scaffold2617.g7558"/>
</dbReference>
<evidence type="ECO:0000313" key="2">
    <source>
        <dbReference type="Proteomes" id="UP000887540"/>
    </source>
</evidence>
<evidence type="ECO:0000313" key="3">
    <source>
        <dbReference type="WBParaSite" id="ACRNAN_scaffold2617.g7558.t1"/>
    </source>
</evidence>
<feature type="chain" id="PRO_5038123941" evidence="1">
    <location>
        <begin position="22"/>
        <end position="212"/>
    </location>
</feature>
<reference evidence="3" key="1">
    <citation type="submission" date="2022-11" db="UniProtKB">
        <authorList>
            <consortium name="WormBaseParasite"/>
        </authorList>
    </citation>
    <scope>IDENTIFICATION</scope>
</reference>
<protein>
    <submittedName>
        <fullName evidence="3">Uncharacterized protein</fullName>
    </submittedName>
</protein>
<name>A0A914DIJ6_9BILA</name>
<accession>A0A914DIJ6</accession>
<dbReference type="Proteomes" id="UP000887540">
    <property type="component" value="Unplaced"/>
</dbReference>